<dbReference type="GO" id="GO:0016787">
    <property type="term" value="F:hydrolase activity"/>
    <property type="evidence" value="ECO:0007669"/>
    <property type="project" value="UniProtKB-KW"/>
</dbReference>
<comment type="caution">
    <text evidence="5">The sequence shown here is derived from an EMBL/GenBank/DDBJ whole genome shotgun (WGS) entry which is preliminary data.</text>
</comment>
<dbReference type="EC" id="3.2.1.89" evidence="4"/>
<name>A0ABT7YS01_9ACTN</name>
<keyword evidence="2 4" id="KW-0378">Hydrolase</keyword>
<evidence type="ECO:0000256" key="4">
    <source>
        <dbReference type="RuleBase" id="RU361192"/>
    </source>
</evidence>
<evidence type="ECO:0000256" key="1">
    <source>
        <dbReference type="ARBA" id="ARBA00010687"/>
    </source>
</evidence>
<keyword evidence="4" id="KW-0732">Signal</keyword>
<dbReference type="Pfam" id="PF07745">
    <property type="entry name" value="Glyco_hydro_53"/>
    <property type="match status" value="1"/>
</dbReference>
<sequence>MRRMIAVALTAAMGFVAFATASSPAQAVRDDFYMGVDVGTLAEVEASGERFYDGGVQGDALEIMADSGANLVRLRLWNNPYSTSGQPYGGGTNDLAKTIALAQRAKALGMDVLLDLHYSDFWADPGKQIKPKAWQNLSYSQLTSAVRTYSRDVVAQMTAAGAKPDIVQVGNEITNGMLQPTGSTSNWSQLGGLLKAGIAGVHEGGTGIEIALHLDRGGNNAAYRTWFDNARNQGVPYDIIAMSYYPYWHGTMNQLRTNMNDVAARYGKDVMVVETAYAWTLADGDGRGNIFTSSHAGESGYPATVAGQTQFLRDLQDAIADVPNDRGRGLVWWEAAWTGDTTWAKPAGMSYINDQAGESNSWDNQTLFDHNGNKLSTLDFFGEVTGGGGNPGTGENVLTNPGFESGSGRTATGWSVWSSSSTNLDAAFRETRGGFHQGSAKGTHWKNSAYTVSTYQSRSVPNGTYTLTAWVMNGGGQNAARMYAKNHGGTERQANLPVTSTWTQVSITGVQVTSGQIEIGFYSNANAGNWINFDSVSLTRTA</sequence>
<keyword evidence="3 4" id="KW-0326">Glycosidase</keyword>
<evidence type="ECO:0000256" key="2">
    <source>
        <dbReference type="ARBA" id="ARBA00022801"/>
    </source>
</evidence>
<dbReference type="Proteomes" id="UP001171902">
    <property type="component" value="Unassembled WGS sequence"/>
</dbReference>
<dbReference type="EMBL" id="JAUEMJ010000005">
    <property type="protein sequence ID" value="MDN3241420.1"/>
    <property type="molecule type" value="Genomic_DNA"/>
</dbReference>
<feature type="signal peptide" evidence="4">
    <location>
        <begin position="1"/>
        <end position="27"/>
    </location>
</feature>
<dbReference type="SUPFAM" id="SSF51445">
    <property type="entry name" value="(Trans)glycosidases"/>
    <property type="match status" value="1"/>
</dbReference>
<dbReference type="PANTHER" id="PTHR34983">
    <property type="entry name" value="ARABINOGALACTAN ENDO-BETA-1,4-GALACTANASE A"/>
    <property type="match status" value="1"/>
</dbReference>
<dbReference type="EMBL" id="JAUEMJ010000007">
    <property type="protein sequence ID" value="MDN3242207.1"/>
    <property type="molecule type" value="Genomic_DNA"/>
</dbReference>
<dbReference type="PANTHER" id="PTHR34983:SF2">
    <property type="entry name" value="ENDO-BETA-1,4-GALACTANASE"/>
    <property type="match status" value="1"/>
</dbReference>
<comment type="catalytic activity">
    <reaction evidence="4">
        <text>The enzyme specifically hydrolyzes (1-&gt;4)-beta-D-galactosidic linkages in type I arabinogalactans.</text>
        <dbReference type="EC" id="3.2.1.89"/>
    </reaction>
</comment>
<evidence type="ECO:0000313" key="5">
    <source>
        <dbReference type="EMBL" id="MDN3241420.1"/>
    </source>
</evidence>
<feature type="chain" id="PRO_5044949110" description="Arabinogalactan endo-beta-1,4-galactanase" evidence="4">
    <location>
        <begin position="28"/>
        <end position="542"/>
    </location>
</feature>
<protein>
    <recommendedName>
        <fullName evidence="4">Arabinogalactan endo-beta-1,4-galactanase</fullName>
        <ecNumber evidence="4">3.2.1.89</ecNumber>
    </recommendedName>
</protein>
<proteinExistence type="inferred from homology"/>
<dbReference type="RefSeq" id="WP_289958329.1">
    <property type="nucleotide sequence ID" value="NZ_JAUEMJ010000005.1"/>
</dbReference>
<comment type="similarity">
    <text evidence="1 4">Belongs to the glycosyl hydrolase 53 family.</text>
</comment>
<evidence type="ECO:0000313" key="7">
    <source>
        <dbReference type="Proteomes" id="UP001171902"/>
    </source>
</evidence>
<reference evidence="5" key="1">
    <citation type="submission" date="2023-06" db="EMBL/GenBank/DDBJ databases">
        <title>Gycomyces niveus sp.nov., a novel actinomycete isolated from soil in Shouguang.</title>
        <authorList>
            <person name="Yang X."/>
            <person name="Zhao J."/>
        </authorList>
    </citation>
    <scope>NUCLEOTIDE SEQUENCE</scope>
    <source>
        <strain evidence="5">NEAU C2</strain>
    </source>
</reference>
<dbReference type="Gene3D" id="2.60.120.260">
    <property type="entry name" value="Galactose-binding domain-like"/>
    <property type="match status" value="1"/>
</dbReference>
<keyword evidence="7" id="KW-1185">Reference proteome</keyword>
<evidence type="ECO:0000256" key="3">
    <source>
        <dbReference type="ARBA" id="ARBA00023295"/>
    </source>
</evidence>
<dbReference type="InterPro" id="IPR017853">
    <property type="entry name" value="GH"/>
</dbReference>
<organism evidence="5 7">
    <name type="scientific">Glycomyces tritici</name>
    <dbReference type="NCBI Taxonomy" id="2665176"/>
    <lineage>
        <taxon>Bacteria</taxon>
        <taxon>Bacillati</taxon>
        <taxon>Actinomycetota</taxon>
        <taxon>Actinomycetes</taxon>
        <taxon>Glycomycetales</taxon>
        <taxon>Glycomycetaceae</taxon>
        <taxon>Glycomyces</taxon>
    </lineage>
</organism>
<evidence type="ECO:0000313" key="6">
    <source>
        <dbReference type="EMBL" id="MDN3242207.1"/>
    </source>
</evidence>
<dbReference type="Gene3D" id="3.20.20.80">
    <property type="entry name" value="Glycosidases"/>
    <property type="match status" value="1"/>
</dbReference>
<dbReference type="InterPro" id="IPR011683">
    <property type="entry name" value="Glyco_hydro_53"/>
</dbReference>
<gene>
    <name evidence="5" type="ORF">QWI33_16985</name>
    <name evidence="6" type="ORF">QWI33_20985</name>
</gene>
<accession>A0ABT7YS01</accession>